<dbReference type="EMBL" id="CADCTR010003245">
    <property type="protein sequence ID" value="CAA9389782.1"/>
    <property type="molecule type" value="Genomic_DNA"/>
</dbReference>
<proteinExistence type="predicted"/>
<accession>A0A6J4NN12</accession>
<gene>
    <name evidence="1" type="ORF">AVDCRST_MAG93-9662</name>
</gene>
<feature type="non-terminal residue" evidence="1">
    <location>
        <position position="1"/>
    </location>
</feature>
<organism evidence="1">
    <name type="scientific">uncultured Chloroflexia bacterium</name>
    <dbReference type="NCBI Taxonomy" id="1672391"/>
    <lineage>
        <taxon>Bacteria</taxon>
        <taxon>Bacillati</taxon>
        <taxon>Chloroflexota</taxon>
        <taxon>Chloroflexia</taxon>
        <taxon>environmental samples</taxon>
    </lineage>
</organism>
<protein>
    <submittedName>
        <fullName evidence="1">Uncharacterized protein</fullName>
    </submittedName>
</protein>
<dbReference type="AlphaFoldDB" id="A0A6J4NN12"/>
<evidence type="ECO:0000313" key="1">
    <source>
        <dbReference type="EMBL" id="CAA9389782.1"/>
    </source>
</evidence>
<sequence>GTGFPLVRDKGDGLMYHVRCLPGNAFLDAQWSCLERMGS</sequence>
<reference evidence="1" key="1">
    <citation type="submission" date="2020-02" db="EMBL/GenBank/DDBJ databases">
        <authorList>
            <person name="Meier V. D."/>
        </authorList>
    </citation>
    <scope>NUCLEOTIDE SEQUENCE</scope>
    <source>
        <strain evidence="1">AVDCRST_MAG93</strain>
    </source>
</reference>
<name>A0A6J4NN12_9CHLR</name>